<dbReference type="EMBL" id="BDRX01000014">
    <property type="protein sequence ID" value="GBF90002.1"/>
    <property type="molecule type" value="Genomic_DNA"/>
</dbReference>
<dbReference type="InParanoid" id="A0A2V0NTK4"/>
<name>A0A2V0NTK4_9CHLO</name>
<evidence type="ECO:0000256" key="1">
    <source>
        <dbReference type="SAM" id="MobiDB-lite"/>
    </source>
</evidence>
<accession>A0A2V0NTK4</accession>
<gene>
    <name evidence="2" type="ORF">Rsub_02708</name>
</gene>
<protein>
    <submittedName>
        <fullName evidence="2">Uncharacterized protein</fullName>
    </submittedName>
</protein>
<comment type="caution">
    <text evidence="2">The sequence shown here is derived from an EMBL/GenBank/DDBJ whole genome shotgun (WGS) entry which is preliminary data.</text>
</comment>
<feature type="region of interest" description="Disordered" evidence="1">
    <location>
        <begin position="13"/>
        <end position="37"/>
    </location>
</feature>
<dbReference type="Proteomes" id="UP000247498">
    <property type="component" value="Unassembled WGS sequence"/>
</dbReference>
<evidence type="ECO:0000313" key="2">
    <source>
        <dbReference type="EMBL" id="GBF90002.1"/>
    </source>
</evidence>
<evidence type="ECO:0000313" key="3">
    <source>
        <dbReference type="Proteomes" id="UP000247498"/>
    </source>
</evidence>
<dbReference type="AlphaFoldDB" id="A0A2V0NTK4"/>
<reference evidence="2 3" key="1">
    <citation type="journal article" date="2018" name="Sci. Rep.">
        <title>Raphidocelis subcapitata (=Pseudokirchneriella subcapitata) provides an insight into genome evolution and environmental adaptations in the Sphaeropleales.</title>
        <authorList>
            <person name="Suzuki S."/>
            <person name="Yamaguchi H."/>
            <person name="Nakajima N."/>
            <person name="Kawachi M."/>
        </authorList>
    </citation>
    <scope>NUCLEOTIDE SEQUENCE [LARGE SCALE GENOMIC DNA]</scope>
    <source>
        <strain evidence="2 3">NIES-35</strain>
    </source>
</reference>
<sequence length="169" mass="16911">MRGKAEAPKMILHAGFGGGSRPAAPAPPAISPRRRRAAAAIGTAAAAAALPAASRAAAARGGGGGGGGQALLAKLWPGVCALEMVRRISFSCPQLARGPEERQSAASARDSDSDSDSTLPPPPGGSRAARLLLLCPKGQHARARTQLGVWLSCGFKVLDGLCVTGSALD</sequence>
<proteinExistence type="predicted"/>
<feature type="region of interest" description="Disordered" evidence="1">
    <location>
        <begin position="96"/>
        <end position="124"/>
    </location>
</feature>
<organism evidence="2 3">
    <name type="scientific">Raphidocelis subcapitata</name>
    <dbReference type="NCBI Taxonomy" id="307507"/>
    <lineage>
        <taxon>Eukaryota</taxon>
        <taxon>Viridiplantae</taxon>
        <taxon>Chlorophyta</taxon>
        <taxon>core chlorophytes</taxon>
        <taxon>Chlorophyceae</taxon>
        <taxon>CS clade</taxon>
        <taxon>Sphaeropleales</taxon>
        <taxon>Selenastraceae</taxon>
        <taxon>Raphidocelis</taxon>
    </lineage>
</organism>
<keyword evidence="3" id="KW-1185">Reference proteome</keyword>